<dbReference type="EMBL" id="CAATHG010000002">
    <property type="protein sequence ID" value="VNP84961.1"/>
    <property type="molecule type" value="Genomic_DNA"/>
</dbReference>
<evidence type="ECO:0000313" key="2">
    <source>
        <dbReference type="EMBL" id="VNP59900.1"/>
    </source>
</evidence>
<dbReference type="InterPro" id="IPR002495">
    <property type="entry name" value="Glyco_trans_8"/>
</dbReference>
<dbReference type="Gene3D" id="2.160.10.10">
    <property type="entry name" value="Hexapeptide repeat proteins"/>
    <property type="match status" value="1"/>
</dbReference>
<evidence type="ECO:0000313" key="3">
    <source>
        <dbReference type="EMBL" id="VNP84961.1"/>
    </source>
</evidence>
<proteinExistence type="predicted"/>
<dbReference type="Pfam" id="PF00132">
    <property type="entry name" value="Hexapep"/>
    <property type="match status" value="1"/>
</dbReference>
<keyword evidence="4" id="KW-0808">Transferase</keyword>
<accession>A0A4J2GHG8</accession>
<dbReference type="AlphaFoldDB" id="A0A4J2GHG8"/>
<dbReference type="SUPFAM" id="SSF53448">
    <property type="entry name" value="Nucleotide-diphospho-sugar transferases"/>
    <property type="match status" value="2"/>
</dbReference>
<dbReference type="CDD" id="cd04194">
    <property type="entry name" value="GT8_A4GalT_like"/>
    <property type="match status" value="1"/>
</dbReference>
<protein>
    <submittedName>
        <fullName evidence="4">Glycosyl transferase family protein</fullName>
    </submittedName>
</protein>
<dbReference type="Gene3D" id="3.90.550.10">
    <property type="entry name" value="Spore Coat Polysaccharide Biosynthesis Protein SpsA, Chain A"/>
    <property type="match status" value="1"/>
</dbReference>
<dbReference type="CDD" id="cd04647">
    <property type="entry name" value="LbH_MAT_like"/>
    <property type="match status" value="1"/>
</dbReference>
<dbReference type="InterPro" id="IPR029044">
    <property type="entry name" value="Nucleotide-diphossugar_trans"/>
</dbReference>
<dbReference type="InterPro" id="IPR011004">
    <property type="entry name" value="Trimer_LpxA-like_sf"/>
</dbReference>
<organism evidence="4">
    <name type="scientific">Streptococcus pneumoniae</name>
    <dbReference type="NCBI Taxonomy" id="1313"/>
    <lineage>
        <taxon>Bacteria</taxon>
        <taxon>Bacillati</taxon>
        <taxon>Bacillota</taxon>
        <taxon>Bacilli</taxon>
        <taxon>Lactobacillales</taxon>
        <taxon>Streptococcaceae</taxon>
        <taxon>Streptococcus</taxon>
    </lineage>
</organism>
<dbReference type="EMBL" id="CAATFV010000002">
    <property type="protein sequence ID" value="VNP16574.1"/>
    <property type="molecule type" value="Genomic_DNA"/>
</dbReference>
<dbReference type="Pfam" id="PF01501">
    <property type="entry name" value="Glyco_transf_8"/>
    <property type="match status" value="1"/>
</dbReference>
<dbReference type="PANTHER" id="PTHR11183">
    <property type="entry name" value="GLYCOGENIN SUBFAMILY MEMBER"/>
    <property type="match status" value="1"/>
</dbReference>
<dbReference type="InterPro" id="IPR050587">
    <property type="entry name" value="GNT1/Glycosyltrans_8"/>
</dbReference>
<name>A0A4J2GHG8_STREE</name>
<evidence type="ECO:0000313" key="1">
    <source>
        <dbReference type="EMBL" id="VNP16574.1"/>
    </source>
</evidence>
<evidence type="ECO:0000313" key="4">
    <source>
        <dbReference type="EMBL" id="VNQ90125.1"/>
    </source>
</evidence>
<dbReference type="EMBL" id="CAATGT010000002">
    <property type="protein sequence ID" value="VNP59900.1"/>
    <property type="molecule type" value="Genomic_DNA"/>
</dbReference>
<reference evidence="4" key="1">
    <citation type="submission" date="2019-04" db="EMBL/GenBank/DDBJ databases">
        <authorList>
            <consortium name="Pathogen Informatics"/>
        </authorList>
    </citation>
    <scope>NUCLEOTIDE SEQUENCE</scope>
    <source>
        <strain evidence="4">GPSC65</strain>
    </source>
</reference>
<sequence>MFYFHISGDSYYEKVYDNVSIFENLYETQEMRSFALISAWGKLYKARLFEQLRFDMGKLGEDGYLNQKVYLLSEKVIYLNKSLYAYRIRKGSLSRIWTEKWMHALVDAMSERITLLANMGYPLEKHLAIYRQMLEFSLSNGQASGLSDTATYKEFEMKKNQLTVQESSEKKAIVLAANYAYVDQVLTTIKSICYHNRSLRFYLIHSDFPNEWIKQLNKRLEKFDSEIINCRVTSEQISCYKSDISYTVFLRYFIADFVQEDKALYLDCDLVVTKNLDDLFATDLQDYPLAAVRDFGGRAYFGQEIFNAGVLLVNNAFWKKENMTQKLIDLTNEWHDKVDQADQSILNMLFEHKWLELDFDYNHIVIHKQFADYQLPEGQDYPAIIHYLSHRKPWKDLAAQTYREVWWYYHGLEWTELGQNHHLHPLQRSHIYPIKEPFTCLIYTASDHIEQIETLVQSLPDIQFKIAARVIVSDQIEELDYLLESLSNICFHIAAPVQFSEKIRSLETNYNVRLRTITNEEELNFLVDTCDFLLDINHFQEVDAIVSKFVQAGKSVFAFDNTVHGNQGQEVFLSSTPDKLVSRVRDYLNEVRLGTNHQEKIIQDGTWNVFKIDDKAHFIVGANVACRNFENFHVSSGKVILHDGVFINNSCSFNCMERIEIGAGTMMGEGVRFYDHDHIYTAEKIEKWQWTTEPIRVGRDCWIGSNVTILKGVTIGDNTIHYWSRLSHTQ</sequence>
<gene>
    <name evidence="4" type="primary">gspA_5</name>
    <name evidence="2" type="synonym">gspA_1</name>
    <name evidence="1" type="ORF">SAMEA2783849_00531</name>
    <name evidence="2" type="ORF">SAMEA2783851_00307</name>
    <name evidence="3" type="ORF">SAMEA2783852_00305</name>
    <name evidence="4" type="ORF">SAMEA2783856_01722</name>
</gene>
<dbReference type="GO" id="GO:0016757">
    <property type="term" value="F:glycosyltransferase activity"/>
    <property type="evidence" value="ECO:0007669"/>
    <property type="project" value="InterPro"/>
</dbReference>
<dbReference type="EMBL" id="CAATIV010000014">
    <property type="protein sequence ID" value="VNQ90125.1"/>
    <property type="molecule type" value="Genomic_DNA"/>
</dbReference>
<dbReference type="SUPFAM" id="SSF51161">
    <property type="entry name" value="Trimeric LpxA-like enzymes"/>
    <property type="match status" value="1"/>
</dbReference>
<dbReference type="InterPro" id="IPR001451">
    <property type="entry name" value="Hexapep"/>
</dbReference>